<feature type="transmembrane region" description="Helical" evidence="15">
    <location>
        <begin position="62"/>
        <end position="81"/>
    </location>
</feature>
<dbReference type="InterPro" id="IPR036945">
    <property type="entry name" value="DAGK_sf"/>
</dbReference>
<keyword evidence="10 15" id="KW-1133">Transmembrane helix</keyword>
<keyword evidence="9" id="KW-0067">ATP-binding</keyword>
<keyword evidence="6 15" id="KW-0812">Transmembrane</keyword>
<keyword evidence="8 16" id="KW-0418">Kinase</keyword>
<evidence type="ECO:0000256" key="10">
    <source>
        <dbReference type="ARBA" id="ARBA00022989"/>
    </source>
</evidence>
<evidence type="ECO:0000313" key="17">
    <source>
        <dbReference type="Proteomes" id="UP001231362"/>
    </source>
</evidence>
<evidence type="ECO:0000256" key="3">
    <source>
        <dbReference type="ARBA" id="ARBA00022475"/>
    </source>
</evidence>
<proteinExistence type="inferred from homology"/>
<dbReference type="PANTHER" id="PTHR34299">
    <property type="entry name" value="DIACYLGLYCEROL KINASE"/>
    <property type="match status" value="1"/>
</dbReference>
<keyword evidence="11" id="KW-0443">Lipid metabolism</keyword>
<keyword evidence="12 15" id="KW-0472">Membrane</keyword>
<reference evidence="16 17" key="1">
    <citation type="submission" date="2023-07" db="EMBL/GenBank/DDBJ databases">
        <title>Genomic Encyclopedia of Type Strains, Phase IV (KMG-IV): sequencing the most valuable type-strain genomes for metagenomic binning, comparative biology and taxonomic classification.</title>
        <authorList>
            <person name="Goeker M."/>
        </authorList>
    </citation>
    <scope>NUCLEOTIDE SEQUENCE [LARGE SCALE GENOMIC DNA]</scope>
    <source>
        <strain evidence="16 17">DSM 23948</strain>
    </source>
</reference>
<dbReference type="RefSeq" id="WP_307150858.1">
    <property type="nucleotide sequence ID" value="NZ_JAUSTU010000012.1"/>
</dbReference>
<keyword evidence="7" id="KW-0547">Nucleotide-binding</keyword>
<feature type="transmembrane region" description="Helical" evidence="15">
    <location>
        <begin position="102"/>
        <end position="123"/>
    </location>
</feature>
<evidence type="ECO:0000256" key="5">
    <source>
        <dbReference type="ARBA" id="ARBA00022679"/>
    </source>
</evidence>
<dbReference type="InterPro" id="IPR000829">
    <property type="entry name" value="DAGK"/>
</dbReference>
<keyword evidence="3" id="KW-1003">Cell membrane</keyword>
<comment type="subcellular location">
    <subcellularLocation>
        <location evidence="1">Cell membrane</location>
        <topology evidence="1">Multi-pass membrane protein</topology>
    </subcellularLocation>
</comment>
<evidence type="ECO:0000256" key="11">
    <source>
        <dbReference type="ARBA" id="ARBA00023098"/>
    </source>
</evidence>
<keyword evidence="14" id="KW-1208">Phospholipid metabolism</keyword>
<evidence type="ECO:0000256" key="14">
    <source>
        <dbReference type="ARBA" id="ARBA00023264"/>
    </source>
</evidence>
<dbReference type="PANTHER" id="PTHR34299:SF1">
    <property type="entry name" value="DIACYLGLYCEROL KINASE"/>
    <property type="match status" value="1"/>
</dbReference>
<name>A0ABT9V5W9_9BACL</name>
<keyword evidence="5 16" id="KW-0808">Transferase</keyword>
<evidence type="ECO:0000256" key="6">
    <source>
        <dbReference type="ARBA" id="ARBA00022692"/>
    </source>
</evidence>
<comment type="similarity">
    <text evidence="2">Belongs to the bacterial diacylglycerol kinase family.</text>
</comment>
<keyword evidence="13" id="KW-0594">Phospholipid biosynthesis</keyword>
<dbReference type="GO" id="GO:0036433">
    <property type="term" value="F:di-trans, poly-cis-undecaprenol kinase activity"/>
    <property type="evidence" value="ECO:0007669"/>
    <property type="project" value="UniProtKB-EC"/>
</dbReference>
<evidence type="ECO:0000256" key="1">
    <source>
        <dbReference type="ARBA" id="ARBA00004651"/>
    </source>
</evidence>
<gene>
    <name evidence="16" type="ORF">J2S07_002661</name>
</gene>
<sequence length="127" mass="14022">MSSDYNGKRTSKSSGVLHSFRYALQGIIHAFLKERNMKIHVVISILVMIVGMAVKLTPMEWLFIVFTIGGVITLELLNTAIERLVDLVTPDFHPLAKQAKDVSAGAVLIFSIVAVIIGLIIFIPKIF</sequence>
<dbReference type="EMBL" id="JAUSTU010000012">
    <property type="protein sequence ID" value="MDQ0156341.1"/>
    <property type="molecule type" value="Genomic_DNA"/>
</dbReference>
<evidence type="ECO:0000256" key="9">
    <source>
        <dbReference type="ARBA" id="ARBA00022840"/>
    </source>
</evidence>
<protein>
    <submittedName>
        <fullName evidence="16">Undecaprenol kinase</fullName>
        <ecNumber evidence="16">2.7.1.66</ecNumber>
    </submittedName>
</protein>
<evidence type="ECO:0000256" key="7">
    <source>
        <dbReference type="ARBA" id="ARBA00022741"/>
    </source>
</evidence>
<feature type="transmembrane region" description="Helical" evidence="15">
    <location>
        <begin position="39"/>
        <end position="56"/>
    </location>
</feature>
<dbReference type="Pfam" id="PF01219">
    <property type="entry name" value="DAGK_prokar"/>
    <property type="match status" value="1"/>
</dbReference>
<accession>A0ABT9V5W9</accession>
<evidence type="ECO:0000256" key="15">
    <source>
        <dbReference type="SAM" id="Phobius"/>
    </source>
</evidence>
<dbReference type="Gene3D" id="1.10.287.3610">
    <property type="match status" value="1"/>
</dbReference>
<keyword evidence="17" id="KW-1185">Reference proteome</keyword>
<dbReference type="CDD" id="cd14265">
    <property type="entry name" value="UDPK_IM_like"/>
    <property type="match status" value="1"/>
</dbReference>
<dbReference type="Proteomes" id="UP001231362">
    <property type="component" value="Unassembled WGS sequence"/>
</dbReference>
<evidence type="ECO:0000256" key="12">
    <source>
        <dbReference type="ARBA" id="ARBA00023136"/>
    </source>
</evidence>
<dbReference type="InterPro" id="IPR033717">
    <property type="entry name" value="UDPK"/>
</dbReference>
<dbReference type="EC" id="2.7.1.66" evidence="16"/>
<evidence type="ECO:0000256" key="4">
    <source>
        <dbReference type="ARBA" id="ARBA00022516"/>
    </source>
</evidence>
<evidence type="ECO:0000256" key="2">
    <source>
        <dbReference type="ARBA" id="ARBA00005967"/>
    </source>
</evidence>
<evidence type="ECO:0000313" key="16">
    <source>
        <dbReference type="EMBL" id="MDQ0156341.1"/>
    </source>
</evidence>
<evidence type="ECO:0000256" key="8">
    <source>
        <dbReference type="ARBA" id="ARBA00022777"/>
    </source>
</evidence>
<organism evidence="16 17">
    <name type="scientific">Anoxybacillus andreesenii</name>
    <dbReference type="NCBI Taxonomy" id="1325932"/>
    <lineage>
        <taxon>Bacteria</taxon>
        <taxon>Bacillati</taxon>
        <taxon>Bacillota</taxon>
        <taxon>Bacilli</taxon>
        <taxon>Bacillales</taxon>
        <taxon>Anoxybacillaceae</taxon>
        <taxon>Anoxybacillus</taxon>
    </lineage>
</organism>
<keyword evidence="4" id="KW-0444">Lipid biosynthesis</keyword>
<comment type="caution">
    <text evidence="16">The sequence shown here is derived from an EMBL/GenBank/DDBJ whole genome shotgun (WGS) entry which is preliminary data.</text>
</comment>
<evidence type="ECO:0000256" key="13">
    <source>
        <dbReference type="ARBA" id="ARBA00023209"/>
    </source>
</evidence>
<dbReference type="PROSITE" id="PS01069">
    <property type="entry name" value="DAGK_PROKAR"/>
    <property type="match status" value="1"/>
</dbReference>